<dbReference type="RefSeq" id="WP_338453122.1">
    <property type="nucleotide sequence ID" value="NZ_CP137640.1"/>
</dbReference>
<dbReference type="Proteomes" id="UP001357223">
    <property type="component" value="Chromosome"/>
</dbReference>
<sequence>MTKKVELVKRLENHLRRTSRQLISFDTEEESLQFLTDSFRSEFSSDFVGIIIKDGDHFIPKVWSGALTSITEAFPLQVNQCMPSLLTRSMMFETSIDSHCDFTKLIVNMAVPTWFTVPLINDSHHYGFCVIGYFQKVKLIEEMGRIFDEFGKDVAVALALSKQKEIQKNKMMGMQWINQNLSLDASIEKTVEKLVERAGKETEAVFACIYLYDERANCFRYQQPSYGEMVRAETITLDKNNQLKHYFPYLETPGGQQLTVPLNVNLKTIGVVHVESKNAGTFTSDDLETLEFLSSHVAVMLENARLYQNEKNHKQKLHYLLDYQQTLIKETIDGNGFDGITQTLSNLFSTSVILLDRFFRPISSKLVQLKTDDLQRYVELAAYEVFHKQSRRSWFPMEDDIEVEVFSINGGGDLLGYIVLDVTNYEIDDYFRLSINLARNIYSIQFIKQRLVLDAKEQVKDSFLTKLFVEKIENDENIIQYANLFNWDPFQSHRVAILSLNLMDDNVKLNILDLEAQKSMIWDQLKSKISVQNPEILLTNKDGELVLIAPINVESGKPRLYWSKLYDNIKKWTSDSKDFKPFLAVGGKTVRLTDYYVSYSEALKALSVVTNRFQDIGFALFDELGSYTVLHQLNDSHISDLFIQNHLSPLLQYSEGKSMDLLQTLRVYLEHNGNIKETAEDLFIHRSSLLYRLEKITNLLNVDLNDSEQRFNLMMAYKLYDLYGDNSTAKQ</sequence>
<dbReference type="Gene3D" id="1.10.10.2840">
    <property type="entry name" value="PucR C-terminal helix-turn-helix domain"/>
    <property type="match status" value="1"/>
</dbReference>
<protein>
    <submittedName>
        <fullName evidence="3">Helix-turn-helix domain-containing protein</fullName>
    </submittedName>
</protein>
<gene>
    <name evidence="3" type="ORF">R4Z09_15360</name>
</gene>
<dbReference type="InterPro" id="IPR029016">
    <property type="entry name" value="GAF-like_dom_sf"/>
</dbReference>
<evidence type="ECO:0000256" key="1">
    <source>
        <dbReference type="ARBA" id="ARBA00006754"/>
    </source>
</evidence>
<dbReference type="Pfam" id="PF13185">
    <property type="entry name" value="GAF_2"/>
    <property type="match status" value="1"/>
</dbReference>
<reference evidence="3 4" key="1">
    <citation type="submission" date="2023-10" db="EMBL/GenBank/DDBJ databases">
        <title>Niallia locisalis sp.nov. isolated from a salt pond sample.</title>
        <authorList>
            <person name="Li X.-J."/>
            <person name="Dong L."/>
        </authorList>
    </citation>
    <scope>NUCLEOTIDE SEQUENCE [LARGE SCALE GENOMIC DNA]</scope>
    <source>
        <strain evidence="3 4">DSM 29761</strain>
    </source>
</reference>
<dbReference type="Gene3D" id="3.30.450.40">
    <property type="match status" value="2"/>
</dbReference>
<dbReference type="EMBL" id="CP137640">
    <property type="protein sequence ID" value="WVX84249.1"/>
    <property type="molecule type" value="Genomic_DNA"/>
</dbReference>
<dbReference type="Pfam" id="PF13556">
    <property type="entry name" value="HTH_30"/>
    <property type="match status" value="1"/>
</dbReference>
<dbReference type="Pfam" id="PF17853">
    <property type="entry name" value="GGDEF_2"/>
    <property type="match status" value="1"/>
</dbReference>
<keyword evidence="4" id="KW-1185">Reference proteome</keyword>
<comment type="similarity">
    <text evidence="1">Belongs to the CdaR family.</text>
</comment>
<organism evidence="3 4">
    <name type="scientific">Niallia oryzisoli</name>
    <dbReference type="NCBI Taxonomy" id="1737571"/>
    <lineage>
        <taxon>Bacteria</taxon>
        <taxon>Bacillati</taxon>
        <taxon>Bacillota</taxon>
        <taxon>Bacilli</taxon>
        <taxon>Bacillales</taxon>
        <taxon>Bacillaceae</taxon>
        <taxon>Niallia</taxon>
    </lineage>
</organism>
<evidence type="ECO:0000313" key="4">
    <source>
        <dbReference type="Proteomes" id="UP001357223"/>
    </source>
</evidence>
<dbReference type="PANTHER" id="PTHR33744">
    <property type="entry name" value="CARBOHYDRATE DIACID REGULATOR"/>
    <property type="match status" value="1"/>
</dbReference>
<dbReference type="PANTHER" id="PTHR33744:SF1">
    <property type="entry name" value="DNA-BINDING TRANSCRIPTIONAL ACTIVATOR ADER"/>
    <property type="match status" value="1"/>
</dbReference>
<dbReference type="InterPro" id="IPR025736">
    <property type="entry name" value="PucR_C-HTH_dom"/>
</dbReference>
<evidence type="ECO:0000313" key="3">
    <source>
        <dbReference type="EMBL" id="WVX84249.1"/>
    </source>
</evidence>
<dbReference type="InterPro" id="IPR042070">
    <property type="entry name" value="PucR_C-HTH_sf"/>
</dbReference>
<dbReference type="InterPro" id="IPR003018">
    <property type="entry name" value="GAF"/>
</dbReference>
<proteinExistence type="inferred from homology"/>
<dbReference type="InterPro" id="IPR051448">
    <property type="entry name" value="CdaR-like_regulators"/>
</dbReference>
<name>A0ABZ2CKB2_9BACI</name>
<accession>A0ABZ2CKB2</accession>
<dbReference type="SUPFAM" id="SSF55781">
    <property type="entry name" value="GAF domain-like"/>
    <property type="match status" value="2"/>
</dbReference>
<dbReference type="SMART" id="SM00065">
    <property type="entry name" value="GAF"/>
    <property type="match status" value="1"/>
</dbReference>
<evidence type="ECO:0000259" key="2">
    <source>
        <dbReference type="SMART" id="SM00065"/>
    </source>
</evidence>
<dbReference type="InterPro" id="IPR041522">
    <property type="entry name" value="CdaR_GGDEF"/>
</dbReference>
<feature type="domain" description="GAF" evidence="2">
    <location>
        <begin position="186"/>
        <end position="311"/>
    </location>
</feature>